<dbReference type="Proteomes" id="UP001172159">
    <property type="component" value="Unassembled WGS sequence"/>
</dbReference>
<gene>
    <name evidence="1" type="ORF">B0T21DRAFT_129825</name>
</gene>
<accession>A0AA40K1N5</accession>
<keyword evidence="2" id="KW-1185">Reference proteome</keyword>
<evidence type="ECO:0000313" key="2">
    <source>
        <dbReference type="Proteomes" id="UP001172159"/>
    </source>
</evidence>
<protein>
    <submittedName>
        <fullName evidence="1">Uncharacterized protein</fullName>
    </submittedName>
</protein>
<dbReference type="AlphaFoldDB" id="A0AA40K1N5"/>
<dbReference type="EMBL" id="JAUKTV010000003">
    <property type="protein sequence ID" value="KAK0742397.1"/>
    <property type="molecule type" value="Genomic_DNA"/>
</dbReference>
<sequence length="245" mass="26851">MVRANPDPSPTYCCRPALIRPPPTPNSSHQVCVLLISTTRGKGRPQEGVKRGPVMGYGGASQPPIHALAHSRHASSSRQVRSTFSARRHQHFPSFNIKQPLISPSAVDDVQGRCLKLTWGPCTIDSEEWSEIVLTTTTTWQFGRWEGRVWRAVNTIPTSSCLSDQGLTLHLQRAPCAAVTSRQDCRKNPITAAEQGPPHTSPSAVFKRTSRVEPTGLSVVHLTSSVAARRVRTREIPCLVLVTRG</sequence>
<organism evidence="1 2">
    <name type="scientific">Apiosordaria backusii</name>
    <dbReference type="NCBI Taxonomy" id="314023"/>
    <lineage>
        <taxon>Eukaryota</taxon>
        <taxon>Fungi</taxon>
        <taxon>Dikarya</taxon>
        <taxon>Ascomycota</taxon>
        <taxon>Pezizomycotina</taxon>
        <taxon>Sordariomycetes</taxon>
        <taxon>Sordariomycetidae</taxon>
        <taxon>Sordariales</taxon>
        <taxon>Lasiosphaeriaceae</taxon>
        <taxon>Apiosordaria</taxon>
    </lineage>
</organism>
<proteinExistence type="predicted"/>
<comment type="caution">
    <text evidence="1">The sequence shown here is derived from an EMBL/GenBank/DDBJ whole genome shotgun (WGS) entry which is preliminary data.</text>
</comment>
<reference evidence="1" key="1">
    <citation type="submission" date="2023-06" db="EMBL/GenBank/DDBJ databases">
        <title>Genome-scale phylogeny and comparative genomics of the fungal order Sordariales.</title>
        <authorList>
            <consortium name="Lawrence Berkeley National Laboratory"/>
            <person name="Hensen N."/>
            <person name="Bonometti L."/>
            <person name="Westerberg I."/>
            <person name="Brannstrom I.O."/>
            <person name="Guillou S."/>
            <person name="Cros-Aarteil S."/>
            <person name="Calhoun S."/>
            <person name="Haridas S."/>
            <person name="Kuo A."/>
            <person name="Mondo S."/>
            <person name="Pangilinan J."/>
            <person name="Riley R."/>
            <person name="Labutti K."/>
            <person name="Andreopoulos B."/>
            <person name="Lipzen A."/>
            <person name="Chen C."/>
            <person name="Yanf M."/>
            <person name="Daum C."/>
            <person name="Ng V."/>
            <person name="Clum A."/>
            <person name="Steindorff A."/>
            <person name="Ohm R."/>
            <person name="Martin F."/>
            <person name="Silar P."/>
            <person name="Natvig D."/>
            <person name="Lalanne C."/>
            <person name="Gautier V."/>
            <person name="Ament-Velasquez S.L."/>
            <person name="Kruys A."/>
            <person name="Hutchinson M.I."/>
            <person name="Powell A.J."/>
            <person name="Barry K."/>
            <person name="Miller A.N."/>
            <person name="Grigoriev I.V."/>
            <person name="Debuchy R."/>
            <person name="Gladieux P."/>
            <person name="Thoren M.H."/>
            <person name="Johannesson H."/>
        </authorList>
    </citation>
    <scope>NUCLEOTIDE SEQUENCE</scope>
    <source>
        <strain evidence="1">CBS 540.89</strain>
    </source>
</reference>
<name>A0AA40K1N5_9PEZI</name>
<evidence type="ECO:0000313" key="1">
    <source>
        <dbReference type="EMBL" id="KAK0742397.1"/>
    </source>
</evidence>